<dbReference type="PANTHER" id="PTHR46211:SF1">
    <property type="entry name" value="GLYCEROPHOSPHODIESTER PHOSPHODIESTERASE, CYTOPLASMIC"/>
    <property type="match status" value="1"/>
</dbReference>
<gene>
    <name evidence="2" type="ORF">FPL01_12795</name>
</gene>
<dbReference type="PANTHER" id="PTHR46211">
    <property type="entry name" value="GLYCEROPHOSPHORYL DIESTER PHOSPHODIESTERASE"/>
    <property type="match status" value="1"/>
</dbReference>
<evidence type="ECO:0000259" key="1">
    <source>
        <dbReference type="PROSITE" id="PS51704"/>
    </source>
</evidence>
<accession>A0ABX6I433</accession>
<organism evidence="2 3">
    <name type="scientific">Bacillus pacificus</name>
    <dbReference type="NCBI Taxonomy" id="2026187"/>
    <lineage>
        <taxon>Bacteria</taxon>
        <taxon>Bacillati</taxon>
        <taxon>Bacillota</taxon>
        <taxon>Bacilli</taxon>
        <taxon>Bacillales</taxon>
        <taxon>Bacillaceae</taxon>
        <taxon>Bacillus</taxon>
        <taxon>Bacillus cereus group</taxon>
    </lineage>
</organism>
<dbReference type="Gene3D" id="3.20.20.190">
    <property type="entry name" value="Phosphatidylinositol (PI) phosphodiesterase"/>
    <property type="match status" value="1"/>
</dbReference>
<evidence type="ECO:0000313" key="3">
    <source>
        <dbReference type="Proteomes" id="UP000464796"/>
    </source>
</evidence>
<dbReference type="InterPro" id="IPR030395">
    <property type="entry name" value="GP_PDE_dom"/>
</dbReference>
<dbReference type="PROSITE" id="PS51704">
    <property type="entry name" value="GP_PDE"/>
    <property type="match status" value="1"/>
</dbReference>
<evidence type="ECO:0000313" key="2">
    <source>
        <dbReference type="EMBL" id="QHH89546.1"/>
    </source>
</evidence>
<dbReference type="Proteomes" id="UP000464796">
    <property type="component" value="Chromosome"/>
</dbReference>
<proteinExistence type="predicted"/>
<reference evidence="2 3" key="1">
    <citation type="submission" date="2019-07" db="EMBL/GenBank/DDBJ databases">
        <authorList>
            <person name="Yu W.S."/>
            <person name="Cheong H.-M."/>
            <person name="Choi Y."/>
            <person name="Hwang K.J."/>
            <person name="Jung K."/>
            <person name="Lee S."/>
            <person name="Choi C."/>
        </authorList>
    </citation>
    <scope>NUCLEOTIDE SEQUENCE [LARGE SCALE GENOMIC DNA]</scope>
    <source>
        <strain evidence="2 3">NCCP 15909</strain>
    </source>
</reference>
<dbReference type="EMBL" id="CP041979">
    <property type="protein sequence ID" value="QHH89546.1"/>
    <property type="molecule type" value="Genomic_DNA"/>
</dbReference>
<dbReference type="Pfam" id="PF03009">
    <property type="entry name" value="GDPD"/>
    <property type="match status" value="1"/>
</dbReference>
<sequence>MTLIFAHRGAAGTYPENTMISFEAAESFKADGIELDVQLTKDGKVVVIHDETVDRTTNGKGAVRNYVYEDLCKLDASYKFGDKVGFCKIPLLEEVLQWIEQTGLLLNVELKNNKIPYRGLEEEVITLVRKFNLENRVIFSSFNHYSMKRCHMMAPDIQTAILYREGLHSPWAYAKKMGATAVHPNYRYLQDAIAELTMESDVEVRPYTINEETLMRKYFDMNISAIITDYPETARTLLPIKMRPRVTVSFFY</sequence>
<protein>
    <submittedName>
        <fullName evidence="2">Glycerophosphodiester phosphodiesterase</fullName>
    </submittedName>
</protein>
<dbReference type="SUPFAM" id="SSF51695">
    <property type="entry name" value="PLC-like phosphodiesterases"/>
    <property type="match status" value="1"/>
</dbReference>
<keyword evidence="3" id="KW-1185">Reference proteome</keyword>
<feature type="domain" description="GP-PDE" evidence="1">
    <location>
        <begin position="2"/>
        <end position="238"/>
    </location>
</feature>
<dbReference type="InterPro" id="IPR017946">
    <property type="entry name" value="PLC-like_Pdiesterase_TIM-brl"/>
</dbReference>
<name>A0ABX6I433_9BACI</name>
<dbReference type="CDD" id="cd08563">
    <property type="entry name" value="GDPD_TtGDE_like"/>
    <property type="match status" value="1"/>
</dbReference>